<proteinExistence type="predicted"/>
<evidence type="ECO:0000256" key="1">
    <source>
        <dbReference type="SAM" id="MobiDB-lite"/>
    </source>
</evidence>
<organism evidence="2 3">
    <name type="scientific">Seminavis robusta</name>
    <dbReference type="NCBI Taxonomy" id="568900"/>
    <lineage>
        <taxon>Eukaryota</taxon>
        <taxon>Sar</taxon>
        <taxon>Stramenopiles</taxon>
        <taxon>Ochrophyta</taxon>
        <taxon>Bacillariophyta</taxon>
        <taxon>Bacillariophyceae</taxon>
        <taxon>Bacillariophycidae</taxon>
        <taxon>Naviculales</taxon>
        <taxon>Naviculaceae</taxon>
        <taxon>Seminavis</taxon>
    </lineage>
</organism>
<dbReference type="Proteomes" id="UP001153069">
    <property type="component" value="Unassembled WGS sequence"/>
</dbReference>
<evidence type="ECO:0000313" key="2">
    <source>
        <dbReference type="EMBL" id="CAB9501309.1"/>
    </source>
</evidence>
<gene>
    <name evidence="2" type="ORF">SEMRO_105_G053120.1</name>
</gene>
<keyword evidence="3" id="KW-1185">Reference proteome</keyword>
<feature type="compositionally biased region" description="Acidic residues" evidence="1">
    <location>
        <begin position="179"/>
        <end position="188"/>
    </location>
</feature>
<name>A0A9N8DEP6_9STRA</name>
<reference evidence="2" key="1">
    <citation type="submission" date="2020-06" db="EMBL/GenBank/DDBJ databases">
        <authorList>
            <consortium name="Plant Systems Biology data submission"/>
        </authorList>
    </citation>
    <scope>NUCLEOTIDE SEQUENCE</scope>
    <source>
        <strain evidence="2">D6</strain>
    </source>
</reference>
<feature type="region of interest" description="Disordered" evidence="1">
    <location>
        <begin position="175"/>
        <end position="202"/>
    </location>
</feature>
<protein>
    <submittedName>
        <fullName evidence="2">Uncharacterized protein</fullName>
    </submittedName>
</protein>
<feature type="compositionally biased region" description="Low complexity" evidence="1">
    <location>
        <begin position="192"/>
        <end position="202"/>
    </location>
</feature>
<dbReference type="AlphaFoldDB" id="A0A9N8DEP6"/>
<feature type="region of interest" description="Disordered" evidence="1">
    <location>
        <begin position="357"/>
        <end position="382"/>
    </location>
</feature>
<accession>A0A9N8DEP6</accession>
<feature type="compositionally biased region" description="Low complexity" evidence="1">
    <location>
        <begin position="361"/>
        <end position="382"/>
    </location>
</feature>
<comment type="caution">
    <text evidence="2">The sequence shown here is derived from an EMBL/GenBank/DDBJ whole genome shotgun (WGS) entry which is preliminary data.</text>
</comment>
<dbReference type="EMBL" id="CAICTM010000104">
    <property type="protein sequence ID" value="CAB9501309.1"/>
    <property type="molecule type" value="Genomic_DNA"/>
</dbReference>
<sequence length="602" mass="65982">MRNDSSFPCMEDPSRCFIVSVPTNEQEKEYALSCTRKGELWASTNRGRWEQWCLIPVDATAGVYRLVNAAHKLVLECRLGSDDDETVVLEGVAHNKKKPAASDEGEEEEDLDENSVCWCVERNSHDAPDVMQLRSFGTNSYLACGMVDNNHQKPVIHSILPQLEIEQSTTTSNFTLLDENGDDEDDQPQEPSTPTTSHPSTTQWRLEFLTGELCYIQLAHFPEPGNEKLLLCDNFGKVKLSNVWGGWEVWRIVEAGNDRVRISSSSDDDETLWKIRKAPKHLEGVIITSVPYGRLLRSDGGSTVTTTGFMDGVATTWQLTAAHRQRYTISHVGYDRRLSLAFQTKDAIRRRSSTLLSNLMQPQPAASPTSSSSSLDEPQPLLKTTKHRRDCEVWLIEDMDHGFVALRHEKHRRCLQYDRAGGLGVSKEQDPQFWDRSCFWRIVPSPANAGAVCFVSATEPFLALSCNHNGELDAVEHHGPWESWALEPCMPHSLQGWQINLMIGGAVGAALVGPVLAAGLIGAEGAAAVAGAAAAAETTEAVGLGLAGAAAAMGTGAAVGLSATGLATVVTNAQRRRAEGTALIMGSEEQQLDRPFCDWKSW</sequence>
<evidence type="ECO:0000313" key="3">
    <source>
        <dbReference type="Proteomes" id="UP001153069"/>
    </source>
</evidence>